<evidence type="ECO:0000256" key="3">
    <source>
        <dbReference type="ARBA" id="ARBA00022692"/>
    </source>
</evidence>
<dbReference type="Proteomes" id="UP000593572">
    <property type="component" value="Unassembled WGS sequence"/>
</dbReference>
<keyword evidence="6 8" id="KW-0472">Membrane</keyword>
<keyword evidence="4 8" id="KW-0611">Plant defense</keyword>
<dbReference type="PANTHER" id="PTHR31942">
    <property type="entry name" value="MLO-LIKE PROTEIN 1"/>
    <property type="match status" value="1"/>
</dbReference>
<keyword evidence="5 8" id="KW-1133">Transmembrane helix</keyword>
<keyword evidence="3 8" id="KW-0812">Transmembrane</keyword>
<keyword evidence="8" id="KW-0112">Calmodulin-binding</keyword>
<organism evidence="10 11">
    <name type="scientific">Gossypium lobatum</name>
    <dbReference type="NCBI Taxonomy" id="34289"/>
    <lineage>
        <taxon>Eukaryota</taxon>
        <taxon>Viridiplantae</taxon>
        <taxon>Streptophyta</taxon>
        <taxon>Embryophyta</taxon>
        <taxon>Tracheophyta</taxon>
        <taxon>Spermatophyta</taxon>
        <taxon>Magnoliopsida</taxon>
        <taxon>eudicotyledons</taxon>
        <taxon>Gunneridae</taxon>
        <taxon>Pentapetalae</taxon>
        <taxon>rosids</taxon>
        <taxon>malvids</taxon>
        <taxon>Malvales</taxon>
        <taxon>Malvaceae</taxon>
        <taxon>Malvoideae</taxon>
        <taxon>Gossypium</taxon>
    </lineage>
</organism>
<comment type="domain">
    <text evidence="8">The C-terminus contains a calmodulin-binding domain, which binds calmodulin in a calcium-dependent fashion.</text>
</comment>
<comment type="similarity">
    <text evidence="2 8">Belongs to the MLO family.</text>
</comment>
<gene>
    <name evidence="8" type="primary">MLO</name>
    <name evidence="10" type="ORF">Golob_021035</name>
</gene>
<evidence type="ECO:0000313" key="10">
    <source>
        <dbReference type="EMBL" id="MBA0550056.1"/>
    </source>
</evidence>
<dbReference type="InterPro" id="IPR004326">
    <property type="entry name" value="Mlo"/>
</dbReference>
<keyword evidence="11" id="KW-1185">Reference proteome</keyword>
<evidence type="ECO:0000256" key="9">
    <source>
        <dbReference type="SAM" id="Phobius"/>
    </source>
</evidence>
<comment type="subcellular location">
    <subcellularLocation>
        <location evidence="1 8">Membrane</location>
        <topology evidence="1 8">Multi-pass membrane protein</topology>
    </subcellularLocation>
</comment>
<feature type="transmembrane region" description="Helical" evidence="9">
    <location>
        <begin position="12"/>
        <end position="31"/>
    </location>
</feature>
<sequence length="520" mass="59541">GENEEERSVAITPTWALATVLSVFIAVSLIVERSIHQLTNWLRRTDKKSLLAALEKMKEELMMLGFMSLLLTATSRSIANICIPSKFYDDSSFAPCSWSDIVEENEHDSSKELQLSIASASRSFPRILKGMNTITCKEASLEGLHRFIFLMAITHIAYSCLTMLLAIVKIRSWRAWENEAHKDQFGFLTGQDRQSLMERQMAFIVNHRANPLTQNRVVIWVICFFRQFGCSVVRADYLTLRKGFIVNHNLILKYDFHSYMVRSMEEEFQKIVGVRQFVLLVGAKLQNVVATLTLESAGITGYFTGTKLTPRDELFWFKKPEWLLSLIHFILFQVCCLKQCECIRTGFIFLGLGTFSSLTGPISNNTVEADRMSHSPLISWEFGYNSCLISNHTLVFIRVIMGFIAQFICSYITLPLYALVTQMGTNFKAALLPQGIRNTIHGWGKEARRRRRRRLARFTDRSTIDTETCSIIMTDTNTITSVEEDYHHLIDTHEPRNSTFNDIELQPVAKVKSRRTIGSF</sequence>
<dbReference type="GO" id="GO:0016020">
    <property type="term" value="C:membrane"/>
    <property type="evidence" value="ECO:0007669"/>
    <property type="project" value="UniProtKB-SubCell"/>
</dbReference>
<evidence type="ECO:0000256" key="7">
    <source>
        <dbReference type="ARBA" id="ARBA00023265"/>
    </source>
</evidence>
<dbReference type="PANTHER" id="PTHR31942:SF77">
    <property type="entry name" value="MLO-LIKE PROTEIN 14"/>
    <property type="match status" value="1"/>
</dbReference>
<feature type="transmembrane region" description="Helical" evidence="9">
    <location>
        <begin position="395"/>
        <end position="420"/>
    </location>
</feature>
<comment type="caution">
    <text evidence="10">The sequence shown here is derived from an EMBL/GenBank/DDBJ whole genome shotgun (WGS) entry which is preliminary data.</text>
</comment>
<protein>
    <recommendedName>
        <fullName evidence="8">MLO-like protein</fullName>
    </recommendedName>
</protein>
<reference evidence="10 11" key="1">
    <citation type="journal article" date="2019" name="Genome Biol. Evol.">
        <title>Insights into the evolution of the New World diploid cottons (Gossypium, subgenus Houzingenia) based on genome sequencing.</title>
        <authorList>
            <person name="Grover C.E."/>
            <person name="Arick M.A. 2nd"/>
            <person name="Thrash A."/>
            <person name="Conover J.L."/>
            <person name="Sanders W.S."/>
            <person name="Peterson D.G."/>
            <person name="Frelichowski J.E."/>
            <person name="Scheffler J.A."/>
            <person name="Scheffler B.E."/>
            <person name="Wendel J.F."/>
        </authorList>
    </citation>
    <scope>NUCLEOTIDE SEQUENCE [LARGE SCALE GENOMIC DNA]</scope>
    <source>
        <strain evidence="10">157</strain>
        <tissue evidence="10">Leaf</tissue>
    </source>
</reference>
<evidence type="ECO:0000256" key="5">
    <source>
        <dbReference type="ARBA" id="ARBA00022989"/>
    </source>
</evidence>
<dbReference type="GO" id="GO:0005516">
    <property type="term" value="F:calmodulin binding"/>
    <property type="evidence" value="ECO:0007669"/>
    <property type="project" value="UniProtKB-KW"/>
</dbReference>
<evidence type="ECO:0000256" key="1">
    <source>
        <dbReference type="ARBA" id="ARBA00004141"/>
    </source>
</evidence>
<evidence type="ECO:0000256" key="2">
    <source>
        <dbReference type="ARBA" id="ARBA00006574"/>
    </source>
</evidence>
<dbReference type="GO" id="GO:0006952">
    <property type="term" value="P:defense response"/>
    <property type="evidence" value="ECO:0007669"/>
    <property type="project" value="UniProtKB-KW"/>
</dbReference>
<comment type="function">
    <text evidence="8">May be involved in modulation of pathogen defense and leaf cell death.</text>
</comment>
<accession>A0A7J8LC83</accession>
<keyword evidence="7 8" id="KW-0568">Pathogenesis-related protein</keyword>
<name>A0A7J8LC83_9ROSI</name>
<feature type="non-terminal residue" evidence="10">
    <location>
        <position position="520"/>
    </location>
</feature>
<feature type="transmembrane region" description="Helical" evidence="9">
    <location>
        <begin position="61"/>
        <end position="79"/>
    </location>
</feature>
<feature type="transmembrane region" description="Helical" evidence="9">
    <location>
        <begin position="147"/>
        <end position="168"/>
    </location>
</feature>
<dbReference type="EMBL" id="JABEZX010000002">
    <property type="protein sequence ID" value="MBA0550056.1"/>
    <property type="molecule type" value="Genomic_DNA"/>
</dbReference>
<evidence type="ECO:0000313" key="11">
    <source>
        <dbReference type="Proteomes" id="UP000593572"/>
    </source>
</evidence>
<evidence type="ECO:0000256" key="6">
    <source>
        <dbReference type="ARBA" id="ARBA00023136"/>
    </source>
</evidence>
<evidence type="ECO:0000256" key="4">
    <source>
        <dbReference type="ARBA" id="ARBA00022821"/>
    </source>
</evidence>
<evidence type="ECO:0000256" key="8">
    <source>
        <dbReference type="RuleBase" id="RU280816"/>
    </source>
</evidence>
<dbReference type="Pfam" id="PF03094">
    <property type="entry name" value="Mlo"/>
    <property type="match status" value="3"/>
</dbReference>
<proteinExistence type="inferred from homology"/>
<dbReference type="AlphaFoldDB" id="A0A7J8LC83"/>